<accession>A0A3D6BSC3</accession>
<name>A0A3D6BSC3_9FLAO</name>
<reference evidence="1 2" key="1">
    <citation type="journal article" date="2018" name="Nat. Biotechnol.">
        <title>A standardized bacterial taxonomy based on genome phylogeny substantially revises the tree of life.</title>
        <authorList>
            <person name="Parks D.H."/>
            <person name="Chuvochina M."/>
            <person name="Waite D.W."/>
            <person name="Rinke C."/>
            <person name="Skarshewski A."/>
            <person name="Chaumeil P.A."/>
            <person name="Hugenholtz P."/>
        </authorList>
    </citation>
    <scope>NUCLEOTIDE SEQUENCE [LARGE SCALE GENOMIC DNA]</scope>
    <source>
        <strain evidence="1">UBA10227</strain>
    </source>
</reference>
<dbReference type="EMBL" id="DPRK01000183">
    <property type="protein sequence ID" value="HCY82142.1"/>
    <property type="molecule type" value="Genomic_DNA"/>
</dbReference>
<dbReference type="Proteomes" id="UP000263268">
    <property type="component" value="Unassembled WGS sequence"/>
</dbReference>
<evidence type="ECO:0000313" key="2">
    <source>
        <dbReference type="Proteomes" id="UP000263268"/>
    </source>
</evidence>
<dbReference type="AlphaFoldDB" id="A0A3D6BSC3"/>
<organism evidence="1 2">
    <name type="scientific">Xanthomarina gelatinilytica</name>
    <dbReference type="NCBI Taxonomy" id="1137281"/>
    <lineage>
        <taxon>Bacteria</taxon>
        <taxon>Pseudomonadati</taxon>
        <taxon>Bacteroidota</taxon>
        <taxon>Flavobacteriia</taxon>
        <taxon>Flavobacteriales</taxon>
        <taxon>Flavobacteriaceae</taxon>
        <taxon>Xanthomarina</taxon>
    </lineage>
</organism>
<proteinExistence type="predicted"/>
<comment type="caution">
    <text evidence="1">The sequence shown here is derived from an EMBL/GenBank/DDBJ whole genome shotgun (WGS) entry which is preliminary data.</text>
</comment>
<evidence type="ECO:0000313" key="1">
    <source>
        <dbReference type="EMBL" id="HCY82142.1"/>
    </source>
</evidence>
<gene>
    <name evidence="1" type="ORF">DHV22_11325</name>
</gene>
<sequence length="125" mass="14326">MVFLNWLLNISFLVVIFITKKVFSGQTSTYKFLKQALFVSILGVSMNSCSLLKIETAQEPLSRQELNIRLLTQSLVQEATNRVEFAADSIILTTTSTDLQKHAFRWKIETLNTIKTKSNFLKYDT</sequence>
<protein>
    <submittedName>
        <fullName evidence="1">Uncharacterized protein</fullName>
    </submittedName>
</protein>